<evidence type="ECO:0000256" key="3">
    <source>
        <dbReference type="ARBA" id="ARBA00022475"/>
    </source>
</evidence>
<dbReference type="PANTHER" id="PTHR43266">
    <property type="entry name" value="MACROLIDE-EFFLUX PROTEIN"/>
    <property type="match status" value="1"/>
</dbReference>
<dbReference type="InterPro" id="IPR020846">
    <property type="entry name" value="MFS_dom"/>
</dbReference>
<evidence type="ECO:0000256" key="7">
    <source>
        <dbReference type="SAM" id="Phobius"/>
    </source>
</evidence>
<evidence type="ECO:0000256" key="2">
    <source>
        <dbReference type="ARBA" id="ARBA00022448"/>
    </source>
</evidence>
<dbReference type="PROSITE" id="PS50850">
    <property type="entry name" value="MFS"/>
    <property type="match status" value="1"/>
</dbReference>
<feature type="transmembrane region" description="Helical" evidence="7">
    <location>
        <begin position="291"/>
        <end position="319"/>
    </location>
</feature>
<feature type="transmembrane region" description="Helical" evidence="7">
    <location>
        <begin position="141"/>
        <end position="158"/>
    </location>
</feature>
<dbReference type="InterPro" id="IPR036259">
    <property type="entry name" value="MFS_trans_sf"/>
</dbReference>
<dbReference type="PANTHER" id="PTHR43266:SF2">
    <property type="entry name" value="MAJOR FACILITATOR SUPERFAMILY (MFS) PROFILE DOMAIN-CONTAINING PROTEIN"/>
    <property type="match status" value="1"/>
</dbReference>
<accession>A0A0F5YCU0</accession>
<dbReference type="OrthoDB" id="9775268at2"/>
<dbReference type="AlphaFoldDB" id="A0A0F5YCU0"/>
<reference evidence="9 10" key="1">
    <citation type="submission" date="2015-06" db="EMBL/GenBank/DDBJ databases">
        <title>Draft genome assembly of filamentous brackish cyanobacterium Limnoraphis robusta strain CS-951.</title>
        <authorList>
            <person name="Willis A."/>
            <person name="Parks M."/>
            <person name="Burford M.A."/>
        </authorList>
    </citation>
    <scope>NUCLEOTIDE SEQUENCE [LARGE SCALE GENOMIC DNA]</scope>
    <source>
        <strain evidence="9 10">CS-951</strain>
    </source>
</reference>
<dbReference type="Pfam" id="PF07690">
    <property type="entry name" value="MFS_1"/>
    <property type="match status" value="1"/>
</dbReference>
<feature type="transmembrane region" description="Helical" evidence="7">
    <location>
        <begin position="404"/>
        <end position="423"/>
    </location>
</feature>
<dbReference type="SUPFAM" id="SSF103473">
    <property type="entry name" value="MFS general substrate transporter"/>
    <property type="match status" value="1"/>
</dbReference>
<keyword evidence="2" id="KW-0813">Transport</keyword>
<evidence type="ECO:0000256" key="5">
    <source>
        <dbReference type="ARBA" id="ARBA00022989"/>
    </source>
</evidence>
<evidence type="ECO:0000313" key="10">
    <source>
        <dbReference type="Proteomes" id="UP000033607"/>
    </source>
</evidence>
<feature type="domain" description="Major facilitator superfamily (MFS) profile" evidence="8">
    <location>
        <begin position="1"/>
        <end position="429"/>
    </location>
</feature>
<keyword evidence="5 7" id="KW-1133">Transmembrane helix</keyword>
<sequence>MQTFFIIWLGQVVSVLGTYITDFALGVWVYQQTGSITQFAMTIVFMHLPNLMVSAFAGVLVDRWNRKWIMLASDFSKSVMAVILIVLATSNQLEVWHIYIAVSLGSFCTGFQWPAYTAAIAQLVPKQNLSRANGMVQISRAVARILGPTIAGFLVQSIGIRGVLLLNFCTFSVSIISLLAVHFPDVQASIETRVKTSVQSVAEKTASLALVWDEVTSGWNYVAERPGLYRLILFTGVIYLTEGVVQVVFWPLVLSFGSSSELGIVLSISGCGMLFGSIAVSAWGGRLGRRVYGILVFVGLQGLCLCLGGFKASIVVAAIGGFGYLFAQPIIISSSQTIWQCKIPINLQGRIFALQSLIERSAMISTQLTIGPLVDRLFEPMMAENGLLADSVGKMIGVGPGRGIALLLILLGMVNIGASIVAYRTPRLRRVEKELPDAIASNVVSG</sequence>
<dbReference type="EMBL" id="LATL02000131">
    <property type="protein sequence ID" value="KKD36467.1"/>
    <property type="molecule type" value="Genomic_DNA"/>
</dbReference>
<keyword evidence="4 7" id="KW-0812">Transmembrane</keyword>
<organism evidence="9 10">
    <name type="scientific">Limnoraphis robusta CS-951</name>
    <dbReference type="NCBI Taxonomy" id="1637645"/>
    <lineage>
        <taxon>Bacteria</taxon>
        <taxon>Bacillati</taxon>
        <taxon>Cyanobacteriota</taxon>
        <taxon>Cyanophyceae</taxon>
        <taxon>Oscillatoriophycideae</taxon>
        <taxon>Oscillatoriales</taxon>
        <taxon>Sirenicapillariaceae</taxon>
        <taxon>Limnoraphis</taxon>
    </lineage>
</organism>
<name>A0A0F5YCU0_9CYAN</name>
<protein>
    <submittedName>
        <fullName evidence="9">MFS transporter</fullName>
    </submittedName>
</protein>
<dbReference type="GO" id="GO:0005886">
    <property type="term" value="C:plasma membrane"/>
    <property type="evidence" value="ECO:0007669"/>
    <property type="project" value="UniProtKB-SubCell"/>
</dbReference>
<dbReference type="GO" id="GO:0022857">
    <property type="term" value="F:transmembrane transporter activity"/>
    <property type="evidence" value="ECO:0007669"/>
    <property type="project" value="InterPro"/>
</dbReference>
<evidence type="ECO:0000313" key="9">
    <source>
        <dbReference type="EMBL" id="KKD36467.1"/>
    </source>
</evidence>
<evidence type="ECO:0000256" key="1">
    <source>
        <dbReference type="ARBA" id="ARBA00004651"/>
    </source>
</evidence>
<feature type="transmembrane region" description="Helical" evidence="7">
    <location>
        <begin position="7"/>
        <end position="30"/>
    </location>
</feature>
<keyword evidence="6 7" id="KW-0472">Membrane</keyword>
<evidence type="ECO:0000256" key="6">
    <source>
        <dbReference type="ARBA" id="ARBA00023136"/>
    </source>
</evidence>
<evidence type="ECO:0000256" key="4">
    <source>
        <dbReference type="ARBA" id="ARBA00022692"/>
    </source>
</evidence>
<dbReference type="Gene3D" id="1.20.1250.20">
    <property type="entry name" value="MFS general substrate transporter like domains"/>
    <property type="match status" value="1"/>
</dbReference>
<feature type="transmembrane region" description="Helical" evidence="7">
    <location>
        <begin position="164"/>
        <end position="183"/>
    </location>
</feature>
<dbReference type="PATRIC" id="fig|1637645.4.peg.2639"/>
<feature type="transmembrane region" description="Helical" evidence="7">
    <location>
        <begin position="231"/>
        <end position="252"/>
    </location>
</feature>
<dbReference type="InterPro" id="IPR011701">
    <property type="entry name" value="MFS"/>
</dbReference>
<comment type="caution">
    <text evidence="9">The sequence shown here is derived from an EMBL/GenBank/DDBJ whole genome shotgun (WGS) entry which is preliminary data.</text>
</comment>
<feature type="transmembrane region" description="Helical" evidence="7">
    <location>
        <begin position="36"/>
        <end position="61"/>
    </location>
</feature>
<dbReference type="Proteomes" id="UP000033607">
    <property type="component" value="Unassembled WGS sequence"/>
</dbReference>
<proteinExistence type="predicted"/>
<comment type="subcellular location">
    <subcellularLocation>
        <location evidence="1">Cell membrane</location>
        <topology evidence="1">Multi-pass membrane protein</topology>
    </subcellularLocation>
</comment>
<dbReference type="RefSeq" id="WP_046280272.1">
    <property type="nucleotide sequence ID" value="NZ_LATL02000131.1"/>
</dbReference>
<gene>
    <name evidence="9" type="ORF">WN50_19610</name>
</gene>
<keyword evidence="3" id="KW-1003">Cell membrane</keyword>
<evidence type="ECO:0000259" key="8">
    <source>
        <dbReference type="PROSITE" id="PS50850"/>
    </source>
</evidence>
<feature type="transmembrane region" description="Helical" evidence="7">
    <location>
        <begin position="68"/>
        <end position="90"/>
    </location>
</feature>
<dbReference type="CDD" id="cd06173">
    <property type="entry name" value="MFS_MefA_like"/>
    <property type="match status" value="1"/>
</dbReference>
<feature type="transmembrane region" description="Helical" evidence="7">
    <location>
        <begin position="96"/>
        <end position="120"/>
    </location>
</feature>
<feature type="transmembrane region" description="Helical" evidence="7">
    <location>
        <begin position="264"/>
        <end position="284"/>
    </location>
</feature>